<organism evidence="1 2">
    <name type="scientific">Sphingopyxis fribergensis</name>
    <dbReference type="NCBI Taxonomy" id="1515612"/>
    <lineage>
        <taxon>Bacteria</taxon>
        <taxon>Pseudomonadati</taxon>
        <taxon>Pseudomonadota</taxon>
        <taxon>Alphaproteobacteria</taxon>
        <taxon>Sphingomonadales</taxon>
        <taxon>Sphingomonadaceae</taxon>
        <taxon>Sphingopyxis</taxon>
    </lineage>
</organism>
<name>A0A0A7PGU0_9SPHN</name>
<dbReference type="EMBL" id="CP009122">
    <property type="protein sequence ID" value="AJA09169.1"/>
    <property type="molecule type" value="Genomic_DNA"/>
</dbReference>
<reference evidence="1 2" key="1">
    <citation type="journal article" date="2015" name="Int. J. Syst. Evol. Microbiol.">
        <title>Description of Sphingopyxis fribergensis sp. nov. - a soil bacterium with the ability to degrade styrene and phenylacetic acid.</title>
        <authorList>
            <person name="Oelschlagel M."/>
            <person name="Ruckert C."/>
            <person name="Kalinowski J."/>
            <person name="Schmidt G."/>
            <person name="Schlomann M."/>
            <person name="Tischler D."/>
        </authorList>
    </citation>
    <scope>NUCLEOTIDE SEQUENCE [LARGE SCALE GENOMIC DNA]</scope>
    <source>
        <strain evidence="1 2">Kp5.2</strain>
    </source>
</reference>
<protein>
    <submittedName>
        <fullName evidence="1">Uncharacterized protein</fullName>
    </submittedName>
</protein>
<sequence>MGSHVRYRPIADIVERPIKRYRCAVAKRFTINELEPVAREATRKALEGVQKSFDLYQNDPNLTLGTIVEDDVATFQLYLAGATPADAVVLTAARVSRETGKLLGVEICFEDPAA</sequence>
<dbReference type="HOGENOM" id="CLU_2119546_0_0_5"/>
<dbReference type="AlphaFoldDB" id="A0A0A7PGU0"/>
<dbReference type="KEGG" id="sphk:SKP52_11350"/>
<keyword evidence="2" id="KW-1185">Reference proteome</keyword>
<gene>
    <name evidence="1" type="ORF">SKP52_11350</name>
</gene>
<dbReference type="Proteomes" id="UP000030907">
    <property type="component" value="Chromosome"/>
</dbReference>
<accession>A0A0A7PGU0</accession>
<proteinExistence type="predicted"/>
<evidence type="ECO:0000313" key="2">
    <source>
        <dbReference type="Proteomes" id="UP000030907"/>
    </source>
</evidence>
<evidence type="ECO:0000313" key="1">
    <source>
        <dbReference type="EMBL" id="AJA09169.1"/>
    </source>
</evidence>